<feature type="domain" description="Thiamine pyrophosphate enzyme TPP-binding" evidence="9">
    <location>
        <begin position="400"/>
        <end position="535"/>
    </location>
</feature>
<evidence type="ECO:0000256" key="2">
    <source>
        <dbReference type="ARBA" id="ARBA00007812"/>
    </source>
</evidence>
<dbReference type="Pfam" id="PF02776">
    <property type="entry name" value="TPP_enzyme_N"/>
    <property type="match status" value="1"/>
</dbReference>
<dbReference type="GO" id="GO:0033611">
    <property type="term" value="P:oxalate catabolic process"/>
    <property type="evidence" value="ECO:0007669"/>
    <property type="project" value="InterPro"/>
</dbReference>
<dbReference type="SUPFAM" id="SSF52467">
    <property type="entry name" value="DHS-like NAD/FAD-binding domain"/>
    <property type="match status" value="1"/>
</dbReference>
<evidence type="ECO:0000256" key="6">
    <source>
        <dbReference type="ARBA" id="ARBA00023239"/>
    </source>
</evidence>
<dbReference type="AlphaFoldDB" id="A0A179C2I8"/>
<evidence type="ECO:0000256" key="1">
    <source>
        <dbReference type="ARBA" id="ARBA00001964"/>
    </source>
</evidence>
<keyword evidence="5 7" id="KW-0786">Thiamine pyrophosphate</keyword>
<dbReference type="PANTHER" id="PTHR43710">
    <property type="entry name" value="2-HYDROXYACYL-COA LYASE"/>
    <property type="match status" value="1"/>
</dbReference>
<dbReference type="GO" id="GO:0001561">
    <property type="term" value="P:fatty acid alpha-oxidation"/>
    <property type="evidence" value="ECO:0007669"/>
    <property type="project" value="TreeGrafter"/>
</dbReference>
<keyword evidence="3" id="KW-0479">Metal-binding</keyword>
<dbReference type="CDD" id="cd07035">
    <property type="entry name" value="TPP_PYR_POX_like"/>
    <property type="match status" value="1"/>
</dbReference>
<evidence type="ECO:0000256" key="3">
    <source>
        <dbReference type="ARBA" id="ARBA00022723"/>
    </source>
</evidence>
<evidence type="ECO:0000256" key="5">
    <source>
        <dbReference type="ARBA" id="ARBA00023052"/>
    </source>
</evidence>
<comment type="cofactor">
    <cofactor evidence="1">
        <name>thiamine diphosphate</name>
        <dbReference type="ChEBI" id="CHEBI:58937"/>
    </cofactor>
</comment>
<dbReference type="PANTHER" id="PTHR43710:SF2">
    <property type="entry name" value="2-HYDROXYACYL-COA LYASE 1"/>
    <property type="match status" value="1"/>
</dbReference>
<proteinExistence type="inferred from homology"/>
<evidence type="ECO:0000259" key="10">
    <source>
        <dbReference type="Pfam" id="PF02776"/>
    </source>
</evidence>
<evidence type="ECO:0000256" key="4">
    <source>
        <dbReference type="ARBA" id="ARBA00022842"/>
    </source>
</evidence>
<dbReference type="NCBIfam" id="NF006721">
    <property type="entry name" value="PRK09259.1"/>
    <property type="match status" value="1"/>
</dbReference>
<dbReference type="InterPro" id="IPR029035">
    <property type="entry name" value="DHS-like_NAD/FAD-binding_dom"/>
</dbReference>
<evidence type="ECO:0000259" key="8">
    <source>
        <dbReference type="Pfam" id="PF00205"/>
    </source>
</evidence>
<dbReference type="GO" id="GO:0000287">
    <property type="term" value="F:magnesium ion binding"/>
    <property type="evidence" value="ECO:0007669"/>
    <property type="project" value="InterPro"/>
</dbReference>
<dbReference type="Pfam" id="PF02775">
    <property type="entry name" value="TPP_enzyme_C"/>
    <property type="match status" value="1"/>
</dbReference>
<dbReference type="RefSeq" id="WP_064207599.1">
    <property type="nucleotide sequence ID" value="NZ_LVKC01000030.1"/>
</dbReference>
<dbReference type="NCBIfam" id="TIGR03254">
    <property type="entry name" value="oxalate_oxc"/>
    <property type="match status" value="1"/>
</dbReference>
<dbReference type="GO" id="GO:0008949">
    <property type="term" value="F:oxalyl-CoA decarboxylase activity"/>
    <property type="evidence" value="ECO:0007669"/>
    <property type="project" value="InterPro"/>
</dbReference>
<feature type="domain" description="Thiamine pyrophosphate enzyme N-terminal TPP-binding" evidence="10">
    <location>
        <begin position="6"/>
        <end position="121"/>
    </location>
</feature>
<dbReference type="Gene3D" id="3.40.50.1220">
    <property type="entry name" value="TPP-binding domain"/>
    <property type="match status" value="1"/>
</dbReference>
<dbReference type="OrthoDB" id="4494979at2"/>
<comment type="caution">
    <text evidence="11">The sequence shown here is derived from an EMBL/GenBank/DDBJ whole genome shotgun (WGS) entry which is preliminary data.</text>
</comment>
<dbReference type="CDD" id="cd02004">
    <property type="entry name" value="TPP_BZL_OCoD_HPCL"/>
    <property type="match status" value="1"/>
</dbReference>
<gene>
    <name evidence="11" type="ORF">A3O14_01295</name>
</gene>
<accession>A0A179C2I8</accession>
<dbReference type="InterPro" id="IPR029061">
    <property type="entry name" value="THDP-binding"/>
</dbReference>
<protein>
    <submittedName>
        <fullName evidence="11">Oxalyl-CoA decarboxylase</fullName>
    </submittedName>
</protein>
<comment type="similarity">
    <text evidence="2 7">Belongs to the TPP enzyme family.</text>
</comment>
<dbReference type="SUPFAM" id="SSF52518">
    <property type="entry name" value="Thiamin diphosphate-binding fold (THDP-binding)"/>
    <property type="match status" value="2"/>
</dbReference>
<keyword evidence="6" id="KW-0456">Lyase</keyword>
<sequence>MSEQVTGAELLIEALKKNDLKNVYGVVGIPVTDLARMMQRSGMRYFGFRREDSAVNAAAASGFLTGKPGLALTVSAPGFLNGLVALGEATKNCFPVIMISGSSERHIIDLNRGDYEGLDQYNIAKPFCKAAYRVDRPEDMGLAVARAIRSAVSGRPGGVYLDLPADTIGALLDENIDPEGTLIKEDDPAPQQRPSVEAVDKAVEVLKNAKKPLIILGKGASIAHAENEVRDFIETTKIPYLPMSMAKGLLPDDHESCVAAARSLSFSDADAIMLVGARLNWMLSHGEKFNPDAKLIQIDVDANEIDSNKKIAAPLVGDMKSVFNELTPAVKKAGIKAPQDWLDALKAKKDENFAKMQKRLTTPRSPMGYYGALAPIKELIKKNPDTYLVSEGANTLDIGRNVIDIFKPRHRLDTGTWGVMGVGLGYAIGTAIETGKKVVCVEGDSAFGFDGMEIETICRLHLPITIVVFNNGGIYNGAEKDPAGSDPAPITLDAKGRYDKLAEAFGGLAYNVTTPEELDKALNEAFDAGKPAIINAVIDPALGKESGHIGNLNPKLGIKH</sequence>
<dbReference type="InterPro" id="IPR045025">
    <property type="entry name" value="HACL1-like"/>
</dbReference>
<organism evidence="11 12">
    <name type="scientific">Ligilactobacillus aviarius</name>
    <dbReference type="NCBI Taxonomy" id="1606"/>
    <lineage>
        <taxon>Bacteria</taxon>
        <taxon>Bacillati</taxon>
        <taxon>Bacillota</taxon>
        <taxon>Bacilli</taxon>
        <taxon>Lactobacillales</taxon>
        <taxon>Lactobacillaceae</taxon>
        <taxon>Ligilactobacillus</taxon>
    </lineage>
</organism>
<name>A0A179C2I8_9LACO</name>
<dbReference type="Gene3D" id="3.40.50.970">
    <property type="match status" value="2"/>
</dbReference>
<evidence type="ECO:0000313" key="12">
    <source>
        <dbReference type="Proteomes" id="UP000078520"/>
    </source>
</evidence>
<dbReference type="FunFam" id="3.40.50.970:FF:000042">
    <property type="entry name" value="Oxalyl-CoA decarboxylase"/>
    <property type="match status" value="1"/>
</dbReference>
<evidence type="ECO:0000256" key="7">
    <source>
        <dbReference type="RuleBase" id="RU362132"/>
    </source>
</evidence>
<dbReference type="GO" id="GO:0030976">
    <property type="term" value="F:thiamine pyrophosphate binding"/>
    <property type="evidence" value="ECO:0007669"/>
    <property type="project" value="InterPro"/>
</dbReference>
<reference evidence="12" key="1">
    <citation type="submission" date="2016-03" db="EMBL/GenBank/DDBJ databases">
        <authorList>
            <person name="Johnson T.J."/>
            <person name="Youmans B."/>
            <person name="Case K."/>
            <person name="Noll S."/>
        </authorList>
    </citation>
    <scope>NUCLEOTIDE SEQUENCE [LARGE SCALE GENOMIC DNA]</scope>
    <source>
        <strain evidence="12">UMNLAv8</strain>
    </source>
</reference>
<dbReference type="InterPro" id="IPR012001">
    <property type="entry name" value="Thiamin_PyroP_enz_TPP-bd_dom"/>
</dbReference>
<dbReference type="Proteomes" id="UP000078520">
    <property type="component" value="Unassembled WGS sequence"/>
</dbReference>
<feature type="domain" description="Thiamine pyrophosphate enzyme central" evidence="8">
    <location>
        <begin position="199"/>
        <end position="326"/>
    </location>
</feature>
<evidence type="ECO:0000259" key="9">
    <source>
        <dbReference type="Pfam" id="PF02775"/>
    </source>
</evidence>
<evidence type="ECO:0000313" key="11">
    <source>
        <dbReference type="EMBL" id="OAQ06003.1"/>
    </source>
</evidence>
<dbReference type="InterPro" id="IPR017660">
    <property type="entry name" value="Oxalyl-CoA_decarboxylase"/>
</dbReference>
<dbReference type="InterPro" id="IPR012000">
    <property type="entry name" value="Thiamin_PyroP_enz_cen_dom"/>
</dbReference>
<dbReference type="Pfam" id="PF00205">
    <property type="entry name" value="TPP_enzyme_M"/>
    <property type="match status" value="1"/>
</dbReference>
<dbReference type="EMBL" id="LVKI01000061">
    <property type="protein sequence ID" value="OAQ06003.1"/>
    <property type="molecule type" value="Genomic_DNA"/>
</dbReference>
<keyword evidence="4" id="KW-0460">Magnesium</keyword>
<dbReference type="InterPro" id="IPR011766">
    <property type="entry name" value="TPP_enzyme_TPP-bd"/>
</dbReference>